<dbReference type="PANTHER" id="PTHR31169">
    <property type="entry name" value="OS05G0300700 PROTEIN"/>
    <property type="match status" value="1"/>
</dbReference>
<keyword evidence="7" id="KW-0805">Transcription regulation</keyword>
<sequence length="665" mass="74003">MAVPSSSSPSRSTKPQIPKPKPMKTKRTKSPGVRLVGGRIYDSENGKTCHQCRQKTMDFTASCKYENHGKQCAIRFCHKCLFNRYGEKAEEKALAPDWKCPKCRGKCNCSFCMKKRGHKPTGILTHTAKATGFSSVSEMLDVSGPDIEVEVEGAAPKKLLTPKKGITEGKGNESTSPMKDRKEDSSDEINELKSQVPSSTADLNIKKPKKRKHAHPDGISEKIMNNAGKVEPNVPANGSYKEKEFQNKQHNSQLEEIKPPANGSKSKGSKKKKCAVQPIDSKQTASQMGLIESKSLDEKTLKTAGATKKNAVETENLQAEIVDTKLKTLAGSKIKGLKKEKCSDFVTVAGIEVLSKDVGQTLQFLEFCAAFGKVFNMRKGQAESIIREIVGGRERRRAQYSAAIQFHIELISLIQKDTRENFLGWSPTSGHNSWLHAAWKCISKSKFGHALTSIEHFCTNSEGYNALDSSRKLMLLNFLCDEALDTEKIRSRIEDEFSKSLEREKQAREKVTVAKEKERAAKKKIKDELAKAIIAKSGSPLTISEHETIVSQIKIEAAEAHAQIIEAKKALPNKEPKSDAVRTEPLFVDFNGNTFWRLKGYSGEPRILLQEMKEADGIVQSDYWLAYDAESMCTLEKYISSRKQEKRRAGNLILSSESKAADRKI</sequence>
<dbReference type="AlphaFoldDB" id="A0A7N0UIL6"/>
<evidence type="ECO:0000256" key="1">
    <source>
        <dbReference type="ARBA" id="ARBA00004123"/>
    </source>
</evidence>
<reference evidence="12" key="1">
    <citation type="submission" date="2021-01" db="UniProtKB">
        <authorList>
            <consortium name="EnsemblPlants"/>
        </authorList>
    </citation>
    <scope>IDENTIFICATION</scope>
</reference>
<dbReference type="PANTHER" id="PTHR31169:SF8">
    <property type="entry name" value="ZINC-FINGER DOMAIN OF MONOAMINE-OXIDASE A REPRESSOR R1 PROTEIN"/>
    <property type="match status" value="1"/>
</dbReference>
<evidence type="ECO:0000256" key="8">
    <source>
        <dbReference type="ARBA" id="ARBA00023163"/>
    </source>
</evidence>
<dbReference type="Proteomes" id="UP000594263">
    <property type="component" value="Unplaced"/>
</dbReference>
<feature type="region of interest" description="Disordered" evidence="10">
    <location>
        <begin position="153"/>
        <end position="292"/>
    </location>
</feature>
<evidence type="ECO:0000256" key="6">
    <source>
        <dbReference type="ARBA" id="ARBA00022843"/>
    </source>
</evidence>
<organism evidence="12 13">
    <name type="scientific">Kalanchoe fedtschenkoi</name>
    <name type="common">Lavender scallops</name>
    <name type="synonym">South American air plant</name>
    <dbReference type="NCBI Taxonomy" id="63787"/>
    <lineage>
        <taxon>Eukaryota</taxon>
        <taxon>Viridiplantae</taxon>
        <taxon>Streptophyta</taxon>
        <taxon>Embryophyta</taxon>
        <taxon>Tracheophyta</taxon>
        <taxon>Spermatophyta</taxon>
        <taxon>Magnoliopsida</taxon>
        <taxon>eudicotyledons</taxon>
        <taxon>Gunneridae</taxon>
        <taxon>Pentapetalae</taxon>
        <taxon>Saxifragales</taxon>
        <taxon>Crassulaceae</taxon>
        <taxon>Kalanchoe</taxon>
    </lineage>
</organism>
<keyword evidence="5" id="KW-0597">Phosphoprotein</keyword>
<keyword evidence="6" id="KW-0832">Ubl conjugation</keyword>
<keyword evidence="13" id="KW-1185">Reference proteome</keyword>
<evidence type="ECO:0000256" key="3">
    <source>
        <dbReference type="ARBA" id="ARBA00022490"/>
    </source>
</evidence>
<keyword evidence="8" id="KW-0804">Transcription</keyword>
<dbReference type="Pfam" id="PF10497">
    <property type="entry name" value="zf-4CXXC_R1"/>
    <property type="match status" value="1"/>
</dbReference>
<evidence type="ECO:0000313" key="13">
    <source>
        <dbReference type="Proteomes" id="UP000594263"/>
    </source>
</evidence>
<dbReference type="InterPro" id="IPR028942">
    <property type="entry name" value="WHIM1_dom"/>
</dbReference>
<feature type="compositionally biased region" description="Basic and acidic residues" evidence="10">
    <location>
        <begin position="240"/>
        <end position="258"/>
    </location>
</feature>
<dbReference type="InterPro" id="IPR018501">
    <property type="entry name" value="DDT_dom"/>
</dbReference>
<keyword evidence="3" id="KW-0963">Cytoplasm</keyword>
<protein>
    <recommendedName>
        <fullName evidence="11">DDT domain-containing protein</fullName>
    </recommendedName>
</protein>
<feature type="region of interest" description="Disordered" evidence="10">
    <location>
        <begin position="1"/>
        <end position="32"/>
    </location>
</feature>
<feature type="domain" description="DDT" evidence="11">
    <location>
        <begin position="355"/>
        <end position="420"/>
    </location>
</feature>
<feature type="compositionally biased region" description="Low complexity" evidence="10">
    <location>
        <begin position="1"/>
        <end position="12"/>
    </location>
</feature>
<comment type="subcellular location">
    <subcellularLocation>
        <location evidence="2">Cytoplasm</location>
    </subcellularLocation>
    <subcellularLocation>
        <location evidence="1">Nucleus</location>
    </subcellularLocation>
</comment>
<name>A0A7N0UIL6_KALFE</name>
<dbReference type="EnsemblPlants" id="Kaladp0067s0245.1.v1.1">
    <property type="protein sequence ID" value="Kaladp0067s0245.1.v1.1"/>
    <property type="gene ID" value="Kaladp0067s0245.v1.1"/>
</dbReference>
<dbReference type="GO" id="GO:0006355">
    <property type="term" value="P:regulation of DNA-templated transcription"/>
    <property type="evidence" value="ECO:0007669"/>
    <property type="project" value="InterPro"/>
</dbReference>
<accession>A0A7N0UIL6</accession>
<evidence type="ECO:0000256" key="4">
    <source>
        <dbReference type="ARBA" id="ARBA00022499"/>
    </source>
</evidence>
<evidence type="ECO:0000256" key="10">
    <source>
        <dbReference type="SAM" id="MobiDB-lite"/>
    </source>
</evidence>
<evidence type="ECO:0000256" key="2">
    <source>
        <dbReference type="ARBA" id="ARBA00004496"/>
    </source>
</evidence>
<dbReference type="InterPro" id="IPR040221">
    <property type="entry name" value="CDCA7/CDA7L"/>
</dbReference>
<dbReference type="PROSITE" id="PS50827">
    <property type="entry name" value="DDT"/>
    <property type="match status" value="1"/>
</dbReference>
<dbReference type="GO" id="GO:0005634">
    <property type="term" value="C:nucleus"/>
    <property type="evidence" value="ECO:0007669"/>
    <property type="project" value="UniProtKB-SubCell"/>
</dbReference>
<evidence type="ECO:0000256" key="9">
    <source>
        <dbReference type="ARBA" id="ARBA00023242"/>
    </source>
</evidence>
<keyword evidence="4" id="KW-1017">Isopeptide bond</keyword>
<keyword evidence="9" id="KW-0539">Nucleus</keyword>
<evidence type="ECO:0000256" key="5">
    <source>
        <dbReference type="ARBA" id="ARBA00022553"/>
    </source>
</evidence>
<evidence type="ECO:0000256" key="7">
    <source>
        <dbReference type="ARBA" id="ARBA00023015"/>
    </source>
</evidence>
<dbReference type="GO" id="GO:0005737">
    <property type="term" value="C:cytoplasm"/>
    <property type="evidence" value="ECO:0007669"/>
    <property type="project" value="UniProtKB-SubCell"/>
</dbReference>
<dbReference type="OMA" id="PIDSCAG"/>
<feature type="compositionally biased region" description="Polar residues" evidence="10">
    <location>
        <begin position="192"/>
        <end position="202"/>
    </location>
</feature>
<evidence type="ECO:0000313" key="12">
    <source>
        <dbReference type="EnsemblPlants" id="Kaladp0067s0245.1.v1.1"/>
    </source>
</evidence>
<evidence type="ECO:0000259" key="11">
    <source>
        <dbReference type="PROSITE" id="PS50827"/>
    </source>
</evidence>
<dbReference type="Gramene" id="Kaladp0067s0245.1.v1.1">
    <property type="protein sequence ID" value="Kaladp0067s0245.1.v1.1"/>
    <property type="gene ID" value="Kaladp0067s0245.v1.1"/>
</dbReference>
<dbReference type="InterPro" id="IPR018866">
    <property type="entry name" value="Znf-4CXXC_R1"/>
</dbReference>
<dbReference type="Pfam" id="PF15612">
    <property type="entry name" value="WHIM1"/>
    <property type="match status" value="1"/>
</dbReference>
<proteinExistence type="predicted"/>